<proteinExistence type="predicted"/>
<evidence type="ECO:0000256" key="1">
    <source>
        <dbReference type="ARBA" id="ARBA00022630"/>
    </source>
</evidence>
<dbReference type="PANTHER" id="PTHR48105">
    <property type="entry name" value="THIOREDOXIN REDUCTASE 1-RELATED-RELATED"/>
    <property type="match status" value="1"/>
</dbReference>
<reference evidence="4" key="1">
    <citation type="journal article" date="2007" name="ISME J.">
        <title>Genomic plasticity in prokaryotes: the case of the square haloarchaeon.</title>
        <authorList>
            <person name="Cuadros-Orellana S."/>
            <person name="Martin-Cuadrado A.B."/>
            <person name="Legault B."/>
            <person name="D'Auria G."/>
            <person name="Zhaxybayeva O."/>
            <person name="Papke R.T."/>
            <person name="Rodriguez-Valera F."/>
        </authorList>
    </citation>
    <scope>NUCLEOTIDE SEQUENCE</scope>
</reference>
<sequence>MRDVLIIGGGVAGLQAGVFTAKAGLDTLVLDSGSPLVHSTDKIQNLLTEERIGGEEIIETGRGRVQAFDGDIEEATVTRLVRESTPGPLSVTTESGESHTGEAVIIATANEFDLLAPLSDEIEYTDGPEGKFTMEKHIQTDDSNRATDNVYVAGLANTWEYQTAVAIGDGAKAAVNLISDRREETHIDHDW</sequence>
<dbReference type="Pfam" id="PF00890">
    <property type="entry name" value="FAD_binding_2"/>
    <property type="match status" value="1"/>
</dbReference>
<keyword evidence="2" id="KW-0560">Oxidoreductase</keyword>
<accession>A5YT15</accession>
<keyword evidence="1" id="KW-0285">Flavoprotein</keyword>
<name>A5YT15_9EURY</name>
<dbReference type="EMBL" id="EF584000">
    <property type="protein sequence ID" value="ABQ76122.1"/>
    <property type="molecule type" value="Genomic_DNA"/>
</dbReference>
<dbReference type="InterPro" id="IPR036188">
    <property type="entry name" value="FAD/NAD-bd_sf"/>
</dbReference>
<dbReference type="SUPFAM" id="SSF51905">
    <property type="entry name" value="FAD/NAD(P)-binding domain"/>
    <property type="match status" value="1"/>
</dbReference>
<dbReference type="InterPro" id="IPR003953">
    <property type="entry name" value="FAD-dep_OxRdtase_2_FAD-bd"/>
</dbReference>
<dbReference type="Gene3D" id="3.50.50.60">
    <property type="entry name" value="FAD/NAD(P)-binding domain"/>
    <property type="match status" value="1"/>
</dbReference>
<dbReference type="GO" id="GO:0016491">
    <property type="term" value="F:oxidoreductase activity"/>
    <property type="evidence" value="ECO:0007669"/>
    <property type="project" value="UniProtKB-KW"/>
</dbReference>
<protein>
    <submittedName>
        <fullName evidence="4">Thioredoxin reductase-like protein</fullName>
    </submittedName>
</protein>
<evidence type="ECO:0000313" key="4">
    <source>
        <dbReference type="EMBL" id="ABQ76122.1"/>
    </source>
</evidence>
<feature type="domain" description="FAD-dependent oxidoreductase 2 FAD-binding" evidence="3">
    <location>
        <begin position="3"/>
        <end position="35"/>
    </location>
</feature>
<dbReference type="InterPro" id="IPR050097">
    <property type="entry name" value="Ferredoxin-NADP_redctase_2"/>
</dbReference>
<evidence type="ECO:0000259" key="3">
    <source>
        <dbReference type="Pfam" id="PF00890"/>
    </source>
</evidence>
<evidence type="ECO:0000256" key="2">
    <source>
        <dbReference type="ARBA" id="ARBA00023002"/>
    </source>
</evidence>
<organism evidence="4">
    <name type="scientific">uncultured haloarchaeon</name>
    <dbReference type="NCBI Taxonomy" id="160804"/>
    <lineage>
        <taxon>Archaea</taxon>
        <taxon>Methanobacteriati</taxon>
        <taxon>Methanobacteriota</taxon>
        <taxon>Stenosarchaea group</taxon>
        <taxon>Halobacteria</taxon>
        <taxon>Halobacteriales</taxon>
        <taxon>Halobacteriaceae</taxon>
        <taxon>environmental samples</taxon>
    </lineage>
</organism>
<dbReference type="PRINTS" id="PR00469">
    <property type="entry name" value="PNDRDTASEII"/>
</dbReference>
<dbReference type="AlphaFoldDB" id="A5YT15"/>